<keyword evidence="3" id="KW-1185">Reference proteome</keyword>
<evidence type="ECO:0000313" key="3">
    <source>
        <dbReference type="Proteomes" id="UP000693970"/>
    </source>
</evidence>
<keyword evidence="2" id="KW-0378">Hydrolase</keyword>
<proteinExistence type="predicted"/>
<keyword evidence="2" id="KW-0347">Helicase</keyword>
<feature type="domain" description="Helicase-associated" evidence="1">
    <location>
        <begin position="428"/>
        <end position="494"/>
    </location>
</feature>
<evidence type="ECO:0000313" key="2">
    <source>
        <dbReference type="EMBL" id="KAG7346219.1"/>
    </source>
</evidence>
<name>A0A9K3KM45_9STRA</name>
<organism evidence="2 3">
    <name type="scientific">Nitzschia inconspicua</name>
    <dbReference type="NCBI Taxonomy" id="303405"/>
    <lineage>
        <taxon>Eukaryota</taxon>
        <taxon>Sar</taxon>
        <taxon>Stramenopiles</taxon>
        <taxon>Ochrophyta</taxon>
        <taxon>Bacillariophyta</taxon>
        <taxon>Bacillariophyceae</taxon>
        <taxon>Bacillariophycidae</taxon>
        <taxon>Bacillariales</taxon>
        <taxon>Bacillariaceae</taxon>
        <taxon>Nitzschia</taxon>
    </lineage>
</organism>
<sequence length="728" mass="87122">MESTTKSSGDIVKKKRRPIPIYNSILFLKEGENPRVNECIQAVMIGNQFCVKFPLCRSQVRVLLMAGFILVQGFVHQHQRRCLHSGKARSLLSYQLAPFSTRRRLILSATRSPSNRKRRRLFDEYLPRLQEYHRNHGHSNVTTQEDEDLFEWIDSIRKRYRTCQHKLSAQRRKELENLDFSWWMPDVVASNSPRGRPRAKPQRRTWEEYFPRLQEYYQSHGHCNVTAKEDRDLYKWTASLRKNYQCQAIVRNVSPSFLASGSLLSDEQFDSLQDMGFSWSTPHVQSKSKLRKGVTRWRTWEEYFPRLLEFYEAHGHCNLTLAPEQNEGTKDLAQWVDSLKHRKLAIDKIQLLQQMGITWDVVETRTSQYRREMIDRLHAFYKKTGHVLVKEDDDPELFRWTRMCLRNYGHAYLRRVVEPNHGHKSRNEEKWETMLQCLAEYRRVHGHCSVSLADGNPKLYKFVQNLRQQYRKLVRGEPSQLNGERVEALEQLDFDWGKGHDIRWKERLQELDSFQQIYGHVKVPQKFRNNPQLGRWVMNQRTMKRMNDEGIETSLRQPRINQLEQAEFVWKVHDNQWWDMFEAVKEYHNKNGHLSINSVDNSRTYMRQWLNEQRYYYRSDKLRHRLTEDRIEALESLPGFRWVCRERSGAPSKDDWSDLMKAMRDKGIAPQAKVKTHWFDGVNPFAQEIKTVWTDEDLMALWNEGIDEDEDDEDYYYEDEDSKNFLRA</sequence>
<protein>
    <submittedName>
        <fullName evidence="2">Helicase domain protein</fullName>
    </submittedName>
</protein>
<dbReference type="InterPro" id="IPR005114">
    <property type="entry name" value="Helicase_assoc"/>
</dbReference>
<dbReference type="OrthoDB" id="44621at2759"/>
<feature type="domain" description="Helicase-associated" evidence="1">
    <location>
        <begin position="573"/>
        <end position="638"/>
    </location>
</feature>
<reference evidence="2" key="1">
    <citation type="journal article" date="2021" name="Sci. Rep.">
        <title>Diploid genomic architecture of Nitzschia inconspicua, an elite biomass production diatom.</title>
        <authorList>
            <person name="Oliver A."/>
            <person name="Podell S."/>
            <person name="Pinowska A."/>
            <person name="Traller J.C."/>
            <person name="Smith S.R."/>
            <person name="McClure R."/>
            <person name="Beliaev A."/>
            <person name="Bohutskyi P."/>
            <person name="Hill E.A."/>
            <person name="Rabines A."/>
            <person name="Zheng H."/>
            <person name="Allen L.Z."/>
            <person name="Kuo A."/>
            <person name="Grigoriev I.V."/>
            <person name="Allen A.E."/>
            <person name="Hazlebeck D."/>
            <person name="Allen E.E."/>
        </authorList>
    </citation>
    <scope>NUCLEOTIDE SEQUENCE</scope>
    <source>
        <strain evidence="2">Hildebrandi</strain>
    </source>
</reference>
<dbReference type="EMBL" id="JAGRRH010000021">
    <property type="protein sequence ID" value="KAG7346219.1"/>
    <property type="molecule type" value="Genomic_DNA"/>
</dbReference>
<dbReference type="GO" id="GO:0004386">
    <property type="term" value="F:helicase activity"/>
    <property type="evidence" value="ECO:0007669"/>
    <property type="project" value="UniProtKB-KW"/>
</dbReference>
<accession>A0A9K3KM45</accession>
<evidence type="ECO:0000259" key="1">
    <source>
        <dbReference type="Pfam" id="PF03457"/>
    </source>
</evidence>
<gene>
    <name evidence="2" type="ORF">IV203_005287</name>
</gene>
<feature type="domain" description="Helicase-associated" evidence="1">
    <location>
        <begin position="203"/>
        <end position="277"/>
    </location>
</feature>
<feature type="domain" description="Helicase-associated" evidence="1">
    <location>
        <begin position="122"/>
        <end position="180"/>
    </location>
</feature>
<dbReference type="AlphaFoldDB" id="A0A9K3KM45"/>
<feature type="domain" description="Helicase-associated" evidence="1">
    <location>
        <begin position="501"/>
        <end position="568"/>
    </location>
</feature>
<reference evidence="2" key="2">
    <citation type="submission" date="2021-04" db="EMBL/GenBank/DDBJ databases">
        <authorList>
            <person name="Podell S."/>
        </authorList>
    </citation>
    <scope>NUCLEOTIDE SEQUENCE</scope>
    <source>
        <strain evidence="2">Hildebrandi</strain>
    </source>
</reference>
<keyword evidence="2" id="KW-0067">ATP-binding</keyword>
<comment type="caution">
    <text evidence="2">The sequence shown here is derived from an EMBL/GenBank/DDBJ whole genome shotgun (WGS) entry which is preliminary data.</text>
</comment>
<dbReference type="Pfam" id="PF03457">
    <property type="entry name" value="HA"/>
    <property type="match status" value="6"/>
</dbReference>
<dbReference type="Proteomes" id="UP000693970">
    <property type="component" value="Unassembled WGS sequence"/>
</dbReference>
<keyword evidence="2" id="KW-0547">Nucleotide-binding</keyword>
<feature type="domain" description="Helicase-associated" evidence="1">
    <location>
        <begin position="299"/>
        <end position="356"/>
    </location>
</feature>
<dbReference type="PANTHER" id="PTHR33418:SF1">
    <property type="entry name" value="HELICASE-ASSOCIATED DOMAIN-CONTAINING PROTEIN"/>
    <property type="match status" value="1"/>
</dbReference>
<dbReference type="PANTHER" id="PTHR33418">
    <property type="entry name" value="HELICASE-ASSOCIATED"/>
    <property type="match status" value="1"/>
</dbReference>